<organism evidence="1 2">
    <name type="scientific">Drosophila gunungcola</name>
    <name type="common">fruit fly</name>
    <dbReference type="NCBI Taxonomy" id="103775"/>
    <lineage>
        <taxon>Eukaryota</taxon>
        <taxon>Metazoa</taxon>
        <taxon>Ecdysozoa</taxon>
        <taxon>Arthropoda</taxon>
        <taxon>Hexapoda</taxon>
        <taxon>Insecta</taxon>
        <taxon>Pterygota</taxon>
        <taxon>Neoptera</taxon>
        <taxon>Endopterygota</taxon>
        <taxon>Diptera</taxon>
        <taxon>Brachycera</taxon>
        <taxon>Muscomorpha</taxon>
        <taxon>Ephydroidea</taxon>
        <taxon>Drosophilidae</taxon>
        <taxon>Drosophila</taxon>
        <taxon>Sophophora</taxon>
    </lineage>
</organism>
<name>A0A9Q0BUH3_9MUSC</name>
<dbReference type="AlphaFoldDB" id="A0A9Q0BUH3"/>
<reference evidence="1" key="1">
    <citation type="journal article" date="2023" name="Genome Biol. Evol.">
        <title>Long-read-based Genome Assembly of Drosophila gunungcola Reveals Fewer Chemosensory Genes in Flower-breeding Species.</title>
        <authorList>
            <person name="Negi A."/>
            <person name="Liao B.Y."/>
            <person name="Yeh S.D."/>
        </authorList>
    </citation>
    <scope>NUCLEOTIDE SEQUENCE</scope>
    <source>
        <strain evidence="1">Sukarami</strain>
    </source>
</reference>
<sequence>MDLTLPTTPRQIFRKIENTKLYCVSTRANLFCFPRPTAAYPYLPNALAEVHCRRHRCKE</sequence>
<dbReference type="EMBL" id="JAMKOV010000001">
    <property type="protein sequence ID" value="KAI8045037.1"/>
    <property type="molecule type" value="Genomic_DNA"/>
</dbReference>
<evidence type="ECO:0000313" key="2">
    <source>
        <dbReference type="Proteomes" id="UP001059596"/>
    </source>
</evidence>
<proteinExistence type="predicted"/>
<gene>
    <name evidence="1" type="ORF">M5D96_001214</name>
</gene>
<evidence type="ECO:0000313" key="1">
    <source>
        <dbReference type="EMBL" id="KAI8045037.1"/>
    </source>
</evidence>
<accession>A0A9Q0BUH3</accession>
<keyword evidence="2" id="KW-1185">Reference proteome</keyword>
<dbReference type="Proteomes" id="UP001059596">
    <property type="component" value="Chromosome 3R"/>
</dbReference>
<comment type="caution">
    <text evidence="1">The sequence shown here is derived from an EMBL/GenBank/DDBJ whole genome shotgun (WGS) entry which is preliminary data.</text>
</comment>
<protein>
    <submittedName>
        <fullName evidence="1">Uncharacterized protein</fullName>
    </submittedName>
</protein>